<gene>
    <name evidence="1" type="ORF">N7E81_16905</name>
</gene>
<organism evidence="1 2">
    <name type="scientific">Reichenbachiella carrageenanivorans</name>
    <dbReference type="NCBI Taxonomy" id="2979869"/>
    <lineage>
        <taxon>Bacteria</taxon>
        <taxon>Pseudomonadati</taxon>
        <taxon>Bacteroidota</taxon>
        <taxon>Cytophagia</taxon>
        <taxon>Cytophagales</taxon>
        <taxon>Reichenbachiellaceae</taxon>
        <taxon>Reichenbachiella</taxon>
    </lineage>
</organism>
<dbReference type="Gene3D" id="1.10.10.10">
    <property type="entry name" value="Winged helix-like DNA-binding domain superfamily/Winged helix DNA-binding domain"/>
    <property type="match status" value="1"/>
</dbReference>
<protein>
    <submittedName>
        <fullName evidence="1">Rrf2 family transcriptional regulator</fullName>
    </submittedName>
</protein>
<dbReference type="RefSeq" id="WP_263050779.1">
    <property type="nucleotide sequence ID" value="NZ_CP106735.1"/>
</dbReference>
<dbReference type="InterPro" id="IPR036388">
    <property type="entry name" value="WH-like_DNA-bd_sf"/>
</dbReference>
<name>A0ABY6CYN6_9BACT</name>
<dbReference type="InterPro" id="IPR036390">
    <property type="entry name" value="WH_DNA-bd_sf"/>
</dbReference>
<evidence type="ECO:0000313" key="1">
    <source>
        <dbReference type="EMBL" id="UXX79036.1"/>
    </source>
</evidence>
<dbReference type="Proteomes" id="UP001062165">
    <property type="component" value="Chromosome"/>
</dbReference>
<evidence type="ECO:0000313" key="2">
    <source>
        <dbReference type="Proteomes" id="UP001062165"/>
    </source>
</evidence>
<dbReference type="PROSITE" id="PS51197">
    <property type="entry name" value="HTH_RRF2_2"/>
    <property type="match status" value="1"/>
</dbReference>
<dbReference type="Pfam" id="PF02082">
    <property type="entry name" value="Rrf2"/>
    <property type="match status" value="1"/>
</dbReference>
<keyword evidence="2" id="KW-1185">Reference proteome</keyword>
<reference evidence="1" key="1">
    <citation type="submission" date="2022-10" db="EMBL/GenBank/DDBJ databases">
        <title>Comparative genomics and taxonomic characterization of three novel marine species of genus Reichenbachiella exhibiting antioxidant and polysaccharide degradation activities.</title>
        <authorList>
            <person name="Muhammad N."/>
            <person name="Lee Y.-J."/>
            <person name="Ko J."/>
            <person name="Kim S.-G."/>
        </authorList>
    </citation>
    <scope>NUCLEOTIDE SEQUENCE</scope>
    <source>
        <strain evidence="1">Wsw4-B4</strain>
    </source>
</reference>
<dbReference type="InterPro" id="IPR030489">
    <property type="entry name" value="TR_Rrf2-type_CS"/>
</dbReference>
<accession>A0ABY6CYN6</accession>
<sequence length="144" mass="15656">MFSKACMYGIRASIYVSSQSLKDNKVGLIDIANNIESPTAFTAKVLQQLVRSGIIDSTKGPTGGFLIDPKRIDEVKLSQIVDAIDGDSIYKGCGLGLTACDASQPCPVHEQFAKVRNELRHMLESTSLYELATGLDIGLTYLKR</sequence>
<dbReference type="PANTHER" id="PTHR33221:SF15">
    <property type="entry name" value="HTH-TYPE TRANSCRIPTIONAL REGULATOR YWGB-RELATED"/>
    <property type="match status" value="1"/>
</dbReference>
<dbReference type="PANTHER" id="PTHR33221">
    <property type="entry name" value="WINGED HELIX-TURN-HELIX TRANSCRIPTIONAL REGULATOR, RRF2 FAMILY"/>
    <property type="match status" value="1"/>
</dbReference>
<dbReference type="NCBIfam" id="TIGR00738">
    <property type="entry name" value="rrf2_super"/>
    <property type="match status" value="1"/>
</dbReference>
<dbReference type="SUPFAM" id="SSF46785">
    <property type="entry name" value="Winged helix' DNA-binding domain"/>
    <property type="match status" value="1"/>
</dbReference>
<dbReference type="InterPro" id="IPR000944">
    <property type="entry name" value="Tscrpt_reg_Rrf2"/>
</dbReference>
<dbReference type="EMBL" id="CP106735">
    <property type="protein sequence ID" value="UXX79036.1"/>
    <property type="molecule type" value="Genomic_DNA"/>
</dbReference>
<dbReference type="PROSITE" id="PS01332">
    <property type="entry name" value="HTH_RRF2_1"/>
    <property type="match status" value="1"/>
</dbReference>
<proteinExistence type="predicted"/>